<evidence type="ECO:0000313" key="3">
    <source>
        <dbReference type="Proteomes" id="UP000323166"/>
    </source>
</evidence>
<dbReference type="PANTHER" id="PTHR11373:SF4">
    <property type="entry name" value="DEOXYNUCLEOSIDE TRIPHOSPHATE TRIPHOSPHOHYDROLASE SAMHD1"/>
    <property type="match status" value="1"/>
</dbReference>
<dbReference type="CDD" id="cd00077">
    <property type="entry name" value="HDc"/>
    <property type="match status" value="1"/>
</dbReference>
<protein>
    <recommendedName>
        <fullName evidence="1">HD domain-containing protein</fullName>
    </recommendedName>
</protein>
<dbReference type="Gene3D" id="1.10.3210.10">
    <property type="entry name" value="Hypothetical protein af1432"/>
    <property type="match status" value="1"/>
</dbReference>
<dbReference type="GO" id="GO:0006203">
    <property type="term" value="P:dGTP catabolic process"/>
    <property type="evidence" value="ECO:0007669"/>
    <property type="project" value="TreeGrafter"/>
</dbReference>
<dbReference type="Proteomes" id="UP000323166">
    <property type="component" value="Unassembled WGS sequence"/>
</dbReference>
<dbReference type="EMBL" id="VNHM01000021">
    <property type="protein sequence ID" value="TYO93230.1"/>
    <property type="molecule type" value="Genomic_DNA"/>
</dbReference>
<keyword evidence="3" id="KW-1185">Reference proteome</keyword>
<feature type="domain" description="HD" evidence="1">
    <location>
        <begin position="157"/>
        <end position="229"/>
    </location>
</feature>
<dbReference type="RefSeq" id="WP_166512694.1">
    <property type="nucleotide sequence ID" value="NZ_VNHM01000021.1"/>
</dbReference>
<accession>A0A5S4ZPW6</accession>
<dbReference type="GO" id="GO:0008832">
    <property type="term" value="F:dGTPase activity"/>
    <property type="evidence" value="ECO:0007669"/>
    <property type="project" value="TreeGrafter"/>
</dbReference>
<evidence type="ECO:0000259" key="1">
    <source>
        <dbReference type="Pfam" id="PF01966"/>
    </source>
</evidence>
<dbReference type="InterPro" id="IPR003607">
    <property type="entry name" value="HD/PDEase_dom"/>
</dbReference>
<organism evidence="2 3">
    <name type="scientific">Desulfallas thermosapovorans DSM 6562</name>
    <dbReference type="NCBI Taxonomy" id="1121431"/>
    <lineage>
        <taxon>Bacteria</taxon>
        <taxon>Bacillati</taxon>
        <taxon>Bacillota</taxon>
        <taxon>Clostridia</taxon>
        <taxon>Eubacteriales</taxon>
        <taxon>Desulfallaceae</taxon>
        <taxon>Desulfallas</taxon>
    </lineage>
</organism>
<dbReference type="AlphaFoldDB" id="A0A5S4ZPW6"/>
<proteinExistence type="predicted"/>
<dbReference type="Pfam" id="PF01966">
    <property type="entry name" value="HD"/>
    <property type="match status" value="1"/>
</dbReference>
<feature type="non-terminal residue" evidence="2">
    <location>
        <position position="383"/>
    </location>
</feature>
<reference evidence="2 3" key="1">
    <citation type="submission" date="2019-07" db="EMBL/GenBank/DDBJ databases">
        <title>Genomic Encyclopedia of Type Strains, Phase I: the one thousand microbial genomes (KMG-I) project.</title>
        <authorList>
            <person name="Kyrpides N."/>
        </authorList>
    </citation>
    <scope>NUCLEOTIDE SEQUENCE [LARGE SCALE GENOMIC DNA]</scope>
    <source>
        <strain evidence="2 3">DSM 6562</strain>
    </source>
</reference>
<evidence type="ECO:0000313" key="2">
    <source>
        <dbReference type="EMBL" id="TYO93230.1"/>
    </source>
</evidence>
<dbReference type="PANTHER" id="PTHR11373">
    <property type="entry name" value="DEOXYNUCLEOSIDE TRIPHOSPHATE TRIPHOSPHOHYDROLASE"/>
    <property type="match status" value="1"/>
</dbReference>
<comment type="caution">
    <text evidence="2">The sequence shown here is derived from an EMBL/GenBank/DDBJ whole genome shotgun (WGS) entry which is preliminary data.</text>
</comment>
<dbReference type="InterPro" id="IPR050135">
    <property type="entry name" value="dGTPase-like"/>
</dbReference>
<dbReference type="InterPro" id="IPR006674">
    <property type="entry name" value="HD_domain"/>
</dbReference>
<sequence length="383" mass="45131">MVNQKIIQVADSLHGSIQISYLEKQIISTQAFNRLHNILQNSTVYLTYPSNQTKRFVHSLGTMHLGGLIFYNSLLNADNEVRDMFLDSINDEIEKLGNDNDFNRTLRLSLGDSFVDLMQDYRNIRIIYDREPIYQLNTPKVINDKHLFSYILIYQAIRLAALLHDVGHPPFSHISENALKEIWKDVKDMPDVDLNERRTYFKNSLKKFFENNAHLHEEIGYRIAERLTESVICNGPEQRDEAQVQLFYWLVSKFVTYIFTEESSLFEDIHRIIDGSIDCDRLDYVTRDLENSGFNYGRIEYDRLIRSMRLIIMNGHFLFCPDIRTLSTVEDFFNRRWLLYKYVIYHHRVIKTDYLLEKAIVGLARSYLGNPEKENEYNGGVLP</sequence>
<dbReference type="SUPFAM" id="SSF109604">
    <property type="entry name" value="HD-domain/PDEase-like"/>
    <property type="match status" value="1"/>
</dbReference>
<name>A0A5S4ZPW6_9FIRM</name>
<gene>
    <name evidence="2" type="ORF">LX24_02759</name>
</gene>